<name>A0A392VYY3_9FABA</name>
<accession>A0A392VYY3</accession>
<evidence type="ECO:0000259" key="1">
    <source>
        <dbReference type="Pfam" id="PF26133"/>
    </source>
</evidence>
<feature type="domain" description="DUF8039" evidence="1">
    <location>
        <begin position="1"/>
        <end position="38"/>
    </location>
</feature>
<dbReference type="AlphaFoldDB" id="A0A392VYY3"/>
<comment type="caution">
    <text evidence="2">The sequence shown here is derived from an EMBL/GenBank/DDBJ whole genome shotgun (WGS) entry which is preliminary data.</text>
</comment>
<dbReference type="InterPro" id="IPR058352">
    <property type="entry name" value="DUF8039"/>
</dbReference>
<dbReference type="Pfam" id="PF26133">
    <property type="entry name" value="DUF8039"/>
    <property type="match status" value="1"/>
</dbReference>
<evidence type="ECO:0000313" key="2">
    <source>
        <dbReference type="EMBL" id="MCI93197.1"/>
    </source>
</evidence>
<organism evidence="2 3">
    <name type="scientific">Trifolium medium</name>
    <dbReference type="NCBI Taxonomy" id="97028"/>
    <lineage>
        <taxon>Eukaryota</taxon>
        <taxon>Viridiplantae</taxon>
        <taxon>Streptophyta</taxon>
        <taxon>Embryophyta</taxon>
        <taxon>Tracheophyta</taxon>
        <taxon>Spermatophyta</taxon>
        <taxon>Magnoliopsida</taxon>
        <taxon>eudicotyledons</taxon>
        <taxon>Gunneridae</taxon>
        <taxon>Pentapetalae</taxon>
        <taxon>rosids</taxon>
        <taxon>fabids</taxon>
        <taxon>Fabales</taxon>
        <taxon>Fabaceae</taxon>
        <taxon>Papilionoideae</taxon>
        <taxon>50 kb inversion clade</taxon>
        <taxon>NPAAA clade</taxon>
        <taxon>Hologalegina</taxon>
        <taxon>IRL clade</taxon>
        <taxon>Trifolieae</taxon>
        <taxon>Trifolium</taxon>
    </lineage>
</organism>
<dbReference type="EMBL" id="LXQA011322621">
    <property type="protein sequence ID" value="MCI93197.1"/>
    <property type="molecule type" value="Genomic_DNA"/>
</dbReference>
<proteinExistence type="predicted"/>
<evidence type="ECO:0000313" key="3">
    <source>
        <dbReference type="Proteomes" id="UP000265520"/>
    </source>
</evidence>
<dbReference type="Proteomes" id="UP000265520">
    <property type="component" value="Unassembled WGS sequence"/>
</dbReference>
<keyword evidence="3" id="KW-1185">Reference proteome</keyword>
<reference evidence="2 3" key="1">
    <citation type="journal article" date="2018" name="Front. Plant Sci.">
        <title>Red Clover (Trifolium pratense) and Zigzag Clover (T. medium) - A Picture of Genomic Similarities and Differences.</title>
        <authorList>
            <person name="Dluhosova J."/>
            <person name="Istvanek J."/>
            <person name="Nedelnik J."/>
            <person name="Repkova J."/>
        </authorList>
    </citation>
    <scope>NUCLEOTIDE SEQUENCE [LARGE SCALE GENOMIC DNA]</scope>
    <source>
        <strain evidence="3">cv. 10/8</strain>
        <tissue evidence="2">Leaf</tissue>
    </source>
</reference>
<sequence>MKLPLGYIKVTVEVVIVADAPLPIPVEDGDVSTIGHAV</sequence>
<protein>
    <recommendedName>
        <fullName evidence="1">DUF8039 domain-containing protein</fullName>
    </recommendedName>
</protein>
<feature type="non-terminal residue" evidence="2">
    <location>
        <position position="38"/>
    </location>
</feature>